<evidence type="ECO:0000313" key="3">
    <source>
        <dbReference type="EMBL" id="SUU97778.1"/>
    </source>
</evidence>
<dbReference type="EMBL" id="UGHK01000002">
    <property type="protein sequence ID" value="STO71121.1"/>
    <property type="molecule type" value="Genomic_DNA"/>
</dbReference>
<evidence type="ECO:0000313" key="5">
    <source>
        <dbReference type="EMBL" id="SUV40991.1"/>
    </source>
</evidence>
<evidence type="ECO:0000313" key="2">
    <source>
        <dbReference type="EMBL" id="STO71121.1"/>
    </source>
</evidence>
<dbReference type="Proteomes" id="UP000254620">
    <property type="component" value="Unassembled WGS sequence"/>
</dbReference>
<evidence type="ECO:0000313" key="6">
    <source>
        <dbReference type="Proteomes" id="UP000254465"/>
    </source>
</evidence>
<dbReference type="AlphaFoldDB" id="A0A380X778"/>
<evidence type="ECO:0000313" key="1">
    <source>
        <dbReference type="EMBL" id="STO71026.1"/>
    </source>
</evidence>
<proteinExistence type="predicted"/>
<evidence type="ECO:0000313" key="4">
    <source>
        <dbReference type="EMBL" id="SUU98611.1"/>
    </source>
</evidence>
<protein>
    <submittedName>
        <fullName evidence="3">Uncharacterized protein</fullName>
    </submittedName>
</protein>
<reference evidence="6 7" key="1">
    <citation type="submission" date="2018-06" db="EMBL/GenBank/DDBJ databases">
        <authorList>
            <consortium name="Pathogen Informatics"/>
            <person name="Doyle S."/>
        </authorList>
    </citation>
    <scope>NUCLEOTIDE SEQUENCE [LARGE SCALE GENOMIC DNA]</scope>
    <source>
        <strain evidence="3 7">NCTC10926</strain>
        <strain evidence="1 6">NCTC11296</strain>
    </source>
</reference>
<gene>
    <name evidence="3" type="ORF">NCTC10926_01176</name>
    <name evidence="4" type="ORF">NCTC10926_02048</name>
    <name evidence="5" type="ORF">NCTC10926_03051</name>
    <name evidence="1" type="ORF">NCTC11296_00920</name>
    <name evidence="2" type="ORF">NCTC11296_01016</name>
</gene>
<name>A0A380X778_AVIPA</name>
<dbReference type="EMBL" id="UGHK01000002">
    <property type="protein sequence ID" value="STO71026.1"/>
    <property type="molecule type" value="Genomic_DNA"/>
</dbReference>
<sequence length="69" mass="7887">MKVTLRNGNYAEIVYESPFGKLLVVEQTDSELPAVHWHNADGSYHKDEDNQVISNELDIIWEGQNEVTV</sequence>
<dbReference type="EMBL" id="UFSW01000001">
    <property type="protein sequence ID" value="SUU98611.1"/>
    <property type="molecule type" value="Genomic_DNA"/>
</dbReference>
<accession>A0A380X778</accession>
<organism evidence="3 7">
    <name type="scientific">Avibacterium paragallinarum</name>
    <name type="common">Haemophilus gallinarum</name>
    <dbReference type="NCBI Taxonomy" id="728"/>
    <lineage>
        <taxon>Bacteria</taxon>
        <taxon>Pseudomonadati</taxon>
        <taxon>Pseudomonadota</taxon>
        <taxon>Gammaproteobacteria</taxon>
        <taxon>Pasteurellales</taxon>
        <taxon>Pasteurellaceae</taxon>
        <taxon>Avibacterium</taxon>
    </lineage>
</organism>
<dbReference type="EMBL" id="UFSW01000001">
    <property type="protein sequence ID" value="SUU97778.1"/>
    <property type="molecule type" value="Genomic_DNA"/>
</dbReference>
<dbReference type="Proteomes" id="UP000254465">
    <property type="component" value="Unassembled WGS sequence"/>
</dbReference>
<dbReference type="RefSeq" id="WP_021724084.1">
    <property type="nucleotide sequence ID" value="NZ_RQXQ01000020.1"/>
</dbReference>
<dbReference type="EMBL" id="UFSW01000003">
    <property type="protein sequence ID" value="SUV40991.1"/>
    <property type="molecule type" value="Genomic_DNA"/>
</dbReference>
<evidence type="ECO:0000313" key="7">
    <source>
        <dbReference type="Proteomes" id="UP000254620"/>
    </source>
</evidence>